<keyword evidence="9" id="KW-0418">Kinase</keyword>
<evidence type="ECO:0000256" key="2">
    <source>
        <dbReference type="ARBA" id="ARBA00004651"/>
    </source>
</evidence>
<gene>
    <name evidence="20" type="ORF">FLL46_21055</name>
</gene>
<evidence type="ECO:0000256" key="1">
    <source>
        <dbReference type="ARBA" id="ARBA00000085"/>
    </source>
</evidence>
<dbReference type="InterPro" id="IPR001789">
    <property type="entry name" value="Sig_transdc_resp-reg_receiver"/>
</dbReference>
<dbReference type="SMART" id="SM00448">
    <property type="entry name" value="REC"/>
    <property type="match status" value="1"/>
</dbReference>
<dbReference type="OrthoDB" id="9810730at2"/>
<dbReference type="Pfam" id="PF00512">
    <property type="entry name" value="HisKA"/>
    <property type="match status" value="1"/>
</dbReference>
<reference evidence="20 21" key="1">
    <citation type="submission" date="2019-07" db="EMBL/GenBank/DDBJ databases">
        <title>Draft genome for Aliikangiella sp. M105.</title>
        <authorList>
            <person name="Wang G."/>
        </authorList>
    </citation>
    <scope>NUCLEOTIDE SEQUENCE [LARGE SCALE GENOMIC DNA]</scope>
    <source>
        <strain evidence="20 21">M105</strain>
    </source>
</reference>
<dbReference type="SUPFAM" id="SSF47384">
    <property type="entry name" value="Homodimeric domain of signal transducing histidine kinase"/>
    <property type="match status" value="1"/>
</dbReference>
<feature type="coiled-coil region" evidence="15">
    <location>
        <begin position="212"/>
        <end position="246"/>
    </location>
</feature>
<feature type="domain" description="Histidine kinase" evidence="18">
    <location>
        <begin position="267"/>
        <end position="494"/>
    </location>
</feature>
<dbReference type="InterPro" id="IPR003661">
    <property type="entry name" value="HisK_dim/P_dom"/>
</dbReference>
<dbReference type="PRINTS" id="PR00344">
    <property type="entry name" value="BCTRLSENSOR"/>
</dbReference>
<dbReference type="RefSeq" id="WP_142933404.1">
    <property type="nucleotide sequence ID" value="NZ_ML660169.1"/>
</dbReference>
<evidence type="ECO:0000256" key="4">
    <source>
        <dbReference type="ARBA" id="ARBA00022475"/>
    </source>
</evidence>
<feature type="domain" description="Response regulatory" evidence="19">
    <location>
        <begin position="529"/>
        <end position="646"/>
    </location>
</feature>
<dbReference type="InterPro" id="IPR005467">
    <property type="entry name" value="His_kinase_dom"/>
</dbReference>
<evidence type="ECO:0000256" key="13">
    <source>
        <dbReference type="ARBA" id="ARBA00023136"/>
    </source>
</evidence>
<dbReference type="CDD" id="cd00082">
    <property type="entry name" value="HisKA"/>
    <property type="match status" value="1"/>
</dbReference>
<keyword evidence="11 17" id="KW-1133">Transmembrane helix</keyword>
<evidence type="ECO:0000256" key="14">
    <source>
        <dbReference type="PROSITE-ProRule" id="PRU00169"/>
    </source>
</evidence>
<evidence type="ECO:0000256" key="12">
    <source>
        <dbReference type="ARBA" id="ARBA00023012"/>
    </source>
</evidence>
<dbReference type="SMART" id="SM00387">
    <property type="entry name" value="HATPase_c"/>
    <property type="match status" value="1"/>
</dbReference>
<dbReference type="GO" id="GO:0000155">
    <property type="term" value="F:phosphorelay sensor kinase activity"/>
    <property type="evidence" value="ECO:0007669"/>
    <property type="project" value="InterPro"/>
</dbReference>
<evidence type="ECO:0000256" key="10">
    <source>
        <dbReference type="ARBA" id="ARBA00022840"/>
    </source>
</evidence>
<dbReference type="Pfam" id="PF00072">
    <property type="entry name" value="Response_reg"/>
    <property type="match status" value="1"/>
</dbReference>
<dbReference type="Gene3D" id="3.40.50.2300">
    <property type="match status" value="1"/>
</dbReference>
<evidence type="ECO:0000256" key="11">
    <source>
        <dbReference type="ARBA" id="ARBA00022989"/>
    </source>
</evidence>
<dbReference type="Gene3D" id="3.30.565.10">
    <property type="entry name" value="Histidine kinase-like ATPase, C-terminal domain"/>
    <property type="match status" value="1"/>
</dbReference>
<name>A0A545U5Y6_9GAMM</name>
<evidence type="ECO:0000313" key="21">
    <source>
        <dbReference type="Proteomes" id="UP000315439"/>
    </source>
</evidence>
<dbReference type="FunFam" id="1.10.287.130:FF:000003">
    <property type="entry name" value="Histidine kinase"/>
    <property type="match status" value="1"/>
</dbReference>
<evidence type="ECO:0000256" key="16">
    <source>
        <dbReference type="SAM" id="MobiDB-lite"/>
    </source>
</evidence>
<keyword evidence="5 14" id="KW-0597">Phosphoprotein</keyword>
<feature type="region of interest" description="Disordered" evidence="16">
    <location>
        <begin position="499"/>
        <end position="518"/>
    </location>
</feature>
<dbReference type="Pfam" id="PF02518">
    <property type="entry name" value="HATPase_c"/>
    <property type="match status" value="1"/>
</dbReference>
<evidence type="ECO:0000256" key="7">
    <source>
        <dbReference type="ARBA" id="ARBA00022692"/>
    </source>
</evidence>
<dbReference type="PANTHER" id="PTHR45339">
    <property type="entry name" value="HYBRID SIGNAL TRANSDUCTION HISTIDINE KINASE J"/>
    <property type="match status" value="1"/>
</dbReference>
<evidence type="ECO:0000259" key="18">
    <source>
        <dbReference type="PROSITE" id="PS50109"/>
    </source>
</evidence>
<dbReference type="CDD" id="cd17546">
    <property type="entry name" value="REC_hyHK_CKI1_RcsC-like"/>
    <property type="match status" value="1"/>
</dbReference>
<dbReference type="SMART" id="SM00388">
    <property type="entry name" value="HisKA"/>
    <property type="match status" value="1"/>
</dbReference>
<evidence type="ECO:0000256" key="5">
    <source>
        <dbReference type="ARBA" id="ARBA00022553"/>
    </source>
</evidence>
<dbReference type="CDD" id="cd16922">
    <property type="entry name" value="HATPase_EvgS-ArcB-TorS-like"/>
    <property type="match status" value="1"/>
</dbReference>
<dbReference type="AlphaFoldDB" id="A0A545U5Y6"/>
<dbReference type="PROSITE" id="PS50109">
    <property type="entry name" value="HIS_KIN"/>
    <property type="match status" value="1"/>
</dbReference>
<dbReference type="PANTHER" id="PTHR45339:SF1">
    <property type="entry name" value="HYBRID SIGNAL TRANSDUCTION HISTIDINE KINASE J"/>
    <property type="match status" value="1"/>
</dbReference>
<dbReference type="InterPro" id="IPR004358">
    <property type="entry name" value="Sig_transdc_His_kin-like_C"/>
</dbReference>
<dbReference type="Proteomes" id="UP000315439">
    <property type="component" value="Unassembled WGS sequence"/>
</dbReference>
<dbReference type="GO" id="GO:0005524">
    <property type="term" value="F:ATP binding"/>
    <property type="evidence" value="ECO:0007669"/>
    <property type="project" value="UniProtKB-KW"/>
</dbReference>
<keyword evidence="8" id="KW-0547">Nucleotide-binding</keyword>
<dbReference type="Gene3D" id="6.10.340.10">
    <property type="match status" value="1"/>
</dbReference>
<protein>
    <recommendedName>
        <fullName evidence="3">histidine kinase</fullName>
        <ecNumber evidence="3">2.7.13.3</ecNumber>
    </recommendedName>
</protein>
<evidence type="ECO:0000256" key="15">
    <source>
        <dbReference type="SAM" id="Coils"/>
    </source>
</evidence>
<evidence type="ECO:0000259" key="19">
    <source>
        <dbReference type="PROSITE" id="PS50110"/>
    </source>
</evidence>
<evidence type="ECO:0000256" key="8">
    <source>
        <dbReference type="ARBA" id="ARBA00022741"/>
    </source>
</evidence>
<dbReference type="Gene3D" id="1.10.287.130">
    <property type="match status" value="1"/>
</dbReference>
<dbReference type="EC" id="2.7.13.3" evidence="3"/>
<keyword evidence="12" id="KW-0902">Two-component regulatory system</keyword>
<dbReference type="PROSITE" id="PS50110">
    <property type="entry name" value="RESPONSE_REGULATORY"/>
    <property type="match status" value="1"/>
</dbReference>
<dbReference type="EMBL" id="VIKS01000013">
    <property type="protein sequence ID" value="TQV84889.1"/>
    <property type="molecule type" value="Genomic_DNA"/>
</dbReference>
<evidence type="ECO:0000256" key="9">
    <source>
        <dbReference type="ARBA" id="ARBA00022777"/>
    </source>
</evidence>
<proteinExistence type="predicted"/>
<comment type="subcellular location">
    <subcellularLocation>
        <location evidence="2">Cell membrane</location>
        <topology evidence="2">Multi-pass membrane protein</topology>
    </subcellularLocation>
</comment>
<accession>A0A545U5Y6</accession>
<keyword evidence="15" id="KW-0175">Coiled coil</keyword>
<dbReference type="InterPro" id="IPR036890">
    <property type="entry name" value="HATPase_C_sf"/>
</dbReference>
<evidence type="ECO:0000313" key="20">
    <source>
        <dbReference type="EMBL" id="TQV84889.1"/>
    </source>
</evidence>
<dbReference type="SUPFAM" id="SSF52172">
    <property type="entry name" value="CheY-like"/>
    <property type="match status" value="1"/>
</dbReference>
<keyword evidence="6" id="KW-0808">Transferase</keyword>
<keyword evidence="13 17" id="KW-0472">Membrane</keyword>
<feature type="modified residue" description="4-aspartylphosphate" evidence="14">
    <location>
        <position position="578"/>
    </location>
</feature>
<comment type="caution">
    <text evidence="20">The sequence shown here is derived from an EMBL/GenBank/DDBJ whole genome shotgun (WGS) entry which is preliminary data.</text>
</comment>
<keyword evidence="10" id="KW-0067">ATP-binding</keyword>
<keyword evidence="7 17" id="KW-0812">Transmembrane</keyword>
<dbReference type="InterPro" id="IPR003594">
    <property type="entry name" value="HATPase_dom"/>
</dbReference>
<comment type="catalytic activity">
    <reaction evidence="1">
        <text>ATP + protein L-histidine = ADP + protein N-phospho-L-histidine.</text>
        <dbReference type="EC" id="2.7.13.3"/>
    </reaction>
</comment>
<dbReference type="InterPro" id="IPR011006">
    <property type="entry name" value="CheY-like_superfamily"/>
</dbReference>
<dbReference type="FunFam" id="3.30.565.10:FF:000010">
    <property type="entry name" value="Sensor histidine kinase RcsC"/>
    <property type="match status" value="1"/>
</dbReference>
<keyword evidence="4" id="KW-1003">Cell membrane</keyword>
<dbReference type="InterPro" id="IPR036097">
    <property type="entry name" value="HisK_dim/P_sf"/>
</dbReference>
<feature type="transmembrane region" description="Helical" evidence="17">
    <location>
        <begin position="20"/>
        <end position="38"/>
    </location>
</feature>
<evidence type="ECO:0000256" key="6">
    <source>
        <dbReference type="ARBA" id="ARBA00022679"/>
    </source>
</evidence>
<organism evidence="20 21">
    <name type="scientific">Aliikangiella coralliicola</name>
    <dbReference type="NCBI Taxonomy" id="2592383"/>
    <lineage>
        <taxon>Bacteria</taxon>
        <taxon>Pseudomonadati</taxon>
        <taxon>Pseudomonadota</taxon>
        <taxon>Gammaproteobacteria</taxon>
        <taxon>Oceanospirillales</taxon>
        <taxon>Pleioneaceae</taxon>
        <taxon>Aliikangiella</taxon>
    </lineage>
</organism>
<dbReference type="GO" id="GO:0005886">
    <property type="term" value="C:plasma membrane"/>
    <property type="evidence" value="ECO:0007669"/>
    <property type="project" value="UniProtKB-SubCell"/>
</dbReference>
<evidence type="ECO:0000256" key="3">
    <source>
        <dbReference type="ARBA" id="ARBA00012438"/>
    </source>
</evidence>
<sequence>MITTDKKNYFSVRNRLLLRLLPIIFVAIVSLLATFEFLQYKESLEKLRTKELNIAKSQSLVLSESVWKIDEQQVRNILDGFSAFTEFQYAAVFDEDNKLIAQSGVKDEEDDDRLLIKQTIFLENSGEKLNIGYLLFQFNTKQLQQEIVRSVYQTTVQVLLLFGVVIWGVTVGFKYSVGAPLNNLLSSIQKTRRSGIQHPAKKLRNDELGEVVEAYNELLDEQYQIKESLKKQQQLLEERVKERTEELSVQKLRAEKANSAKSEFLAVMSHEIRTPMNGVIGMTNLLLETELKEEQLEYAQTVKTSSEALLAIINDILDFSKVEAGKLVLVEEKFDLIAMCRRIQKMMKPIANEQGIELNFYLPENINNIVIGDEGRLGQILLNLIGNALKFTQEGEVSLYLDEGDSLSVKKRSANTQLFHFKIVDTGVGFGPDVRDKLFQPFSQASKDTSRNFGGTGLGLAISKRLVELMSGDIGCSSQLEQGSQFWFTVDLKLASQQKEKTSDKLPNASFSREMKASQSEVETSPKIKLLVAEDNIVNQRVVLGILRKLNAEITIVDDGEKAVEAARKNRFDAIIMDMQMPKLDGINACQQIRAFEGKASDVPIIALTANAMKEDEEKCRKAGMNDYLAKPVKADKLISKVTYWSSLKSEMSN</sequence>
<dbReference type="SUPFAM" id="SSF55874">
    <property type="entry name" value="ATPase domain of HSP90 chaperone/DNA topoisomerase II/histidine kinase"/>
    <property type="match status" value="1"/>
</dbReference>
<evidence type="ECO:0000256" key="17">
    <source>
        <dbReference type="SAM" id="Phobius"/>
    </source>
</evidence>
<keyword evidence="21" id="KW-1185">Reference proteome</keyword>